<name>A0A6V7PWA2_ANACO</name>
<dbReference type="GO" id="GO:0043565">
    <property type="term" value="F:sequence-specific DNA binding"/>
    <property type="evidence" value="ECO:0007669"/>
    <property type="project" value="InterPro"/>
</dbReference>
<feature type="region of interest" description="Disordered" evidence="1">
    <location>
        <begin position="158"/>
        <end position="195"/>
    </location>
</feature>
<dbReference type="Pfam" id="PF14144">
    <property type="entry name" value="DOG1"/>
    <property type="match status" value="1"/>
</dbReference>
<evidence type="ECO:0000313" key="3">
    <source>
        <dbReference type="EMBL" id="CAD1835120.1"/>
    </source>
</evidence>
<feature type="compositionally biased region" description="Basic residues" evidence="1">
    <location>
        <begin position="83"/>
        <end position="98"/>
    </location>
</feature>
<sequence>MGVRKERAWSLERSSYLTGTPSDSYDIDRIYYDTSSYYSASSVSVSISGLLGRKKSSSRLQGPLRRLGRRPPLPPPPLPPPRHLLRRLPRPPQRRRRRTTDPIPLPYDLLDSSVRSVHAHFEAHFDALDLAARHDPCQLLHPGPSLRSPLESPFLFLGGIHRGSSPRSSAPSSSTPAAARRGPSPSTSRGPTPAGRLLARLDQIERGLRLLVPTLLSRVREAQAAFVESAAPSGRRARTRTGRGTGPWRRWWRSSARRSRTRTGYGGACWGRWSRPWTCARARSSSRRFPSSWWDSETPTCLGTSNKPRSCPPRPSLIIQVLLLILPPLFRFPFPPLL</sequence>
<protein>
    <recommendedName>
        <fullName evidence="2">DOG1 domain-containing protein</fullName>
    </recommendedName>
</protein>
<feature type="region of interest" description="Disordered" evidence="1">
    <location>
        <begin position="1"/>
        <end position="20"/>
    </location>
</feature>
<dbReference type="AlphaFoldDB" id="A0A6V7PWA2"/>
<reference evidence="3" key="1">
    <citation type="submission" date="2020-07" db="EMBL/GenBank/DDBJ databases">
        <authorList>
            <person name="Lin J."/>
        </authorList>
    </citation>
    <scope>NUCLEOTIDE SEQUENCE</scope>
</reference>
<evidence type="ECO:0000259" key="2">
    <source>
        <dbReference type="Pfam" id="PF14144"/>
    </source>
</evidence>
<feature type="compositionally biased region" description="Low complexity" evidence="1">
    <location>
        <begin position="162"/>
        <end position="195"/>
    </location>
</feature>
<evidence type="ECO:0000256" key="1">
    <source>
        <dbReference type="SAM" id="MobiDB-lite"/>
    </source>
</evidence>
<dbReference type="GO" id="GO:0006351">
    <property type="term" value="P:DNA-templated transcription"/>
    <property type="evidence" value="ECO:0007669"/>
    <property type="project" value="InterPro"/>
</dbReference>
<dbReference type="InterPro" id="IPR025422">
    <property type="entry name" value="TGA_domain"/>
</dbReference>
<feature type="domain" description="DOG1" evidence="2">
    <location>
        <begin position="110"/>
        <end position="161"/>
    </location>
</feature>
<accession>A0A6V7PWA2</accession>
<proteinExistence type="predicted"/>
<feature type="region of interest" description="Disordered" evidence="1">
    <location>
        <begin position="54"/>
        <end position="106"/>
    </location>
</feature>
<feature type="compositionally biased region" description="Pro residues" evidence="1">
    <location>
        <begin position="71"/>
        <end position="82"/>
    </location>
</feature>
<dbReference type="EMBL" id="LR862153">
    <property type="protein sequence ID" value="CAD1835120.1"/>
    <property type="molecule type" value="Genomic_DNA"/>
</dbReference>
<gene>
    <name evidence="3" type="ORF">CB5_LOCUS18331</name>
</gene>
<organism evidence="3">
    <name type="scientific">Ananas comosus var. bracteatus</name>
    <name type="common">red pineapple</name>
    <dbReference type="NCBI Taxonomy" id="296719"/>
    <lineage>
        <taxon>Eukaryota</taxon>
        <taxon>Viridiplantae</taxon>
        <taxon>Streptophyta</taxon>
        <taxon>Embryophyta</taxon>
        <taxon>Tracheophyta</taxon>
        <taxon>Spermatophyta</taxon>
        <taxon>Magnoliopsida</taxon>
        <taxon>Liliopsida</taxon>
        <taxon>Poales</taxon>
        <taxon>Bromeliaceae</taxon>
        <taxon>Bromelioideae</taxon>
        <taxon>Ananas</taxon>
    </lineage>
</organism>
<feature type="compositionally biased region" description="Basic and acidic residues" evidence="1">
    <location>
        <begin position="1"/>
        <end position="10"/>
    </location>
</feature>